<feature type="coiled-coil region" evidence="1">
    <location>
        <begin position="133"/>
        <end position="173"/>
    </location>
</feature>
<dbReference type="OrthoDB" id="2905408at2759"/>
<dbReference type="AlphaFoldDB" id="A0A4Y7TWK6"/>
<evidence type="ECO:0000313" key="4">
    <source>
        <dbReference type="Proteomes" id="UP000298030"/>
    </source>
</evidence>
<dbReference type="Proteomes" id="UP000298030">
    <property type="component" value="Unassembled WGS sequence"/>
</dbReference>
<keyword evidence="1" id="KW-0175">Coiled coil</keyword>
<sequence length="611" mass="68284">MQQNTHPQRPVVSYRPRYDKHGLKRMLSDISTTSSTSSSESEESEESDTDLTTPDLGDGASQVSSAAQRPLSLHHDPERQVSMEVEHIKHLHMQDKAFFQRELRNLRMLLFDAEANLQHRTEELEFILQERDAERWEWEQKRAEWEREKEREKEQLRERNKELEAKLESKRKEMGRVFGILEAAHKELLLGSRDSTGFCGGRVNPGKRLSPWALLATPPSPPVPPLSVSRFDDSEQRFQTAYNAWSGENKYLRQKHQQQLRSAGEDIQKGKEEVKRLHAENKSLKKRVNELKENVAHLKREPQTSLSSGRRASKEFQRSPSPESPPTLPVLQDKMSVEDALKHVQKLNIRIAETAAVLAKNLSLARSTDGPSSQKPTDSAATPEAVFLLGGEAVTAQLTFLPAPSKSKDNTALRTLLQVALTNLERISHPFLGGGLCGAIRDRLTSIGWDLSKAENKDPSVVATWRSLARAQIRFSSSAWARSLISSIHSVLSFLGLTYSQPVSAMAKDLQPFLSSFRAVREGFGELVVSKDLQAVTVPSGTRFDFRQMKGVHPVGSQTSVGPIKEPERVAVTCALGVKAVEGPGQEGEQLLALPQIICKQSLRDMLTSIV</sequence>
<protein>
    <submittedName>
        <fullName evidence="3">Uncharacterized protein</fullName>
    </submittedName>
</protein>
<feature type="compositionally biased region" description="Basic and acidic residues" evidence="2">
    <location>
        <begin position="292"/>
        <end position="302"/>
    </location>
</feature>
<accession>A0A4Y7TWK6</accession>
<feature type="compositionally biased region" description="Acidic residues" evidence="2">
    <location>
        <begin position="40"/>
        <end position="49"/>
    </location>
</feature>
<feature type="compositionally biased region" description="Low complexity" evidence="2">
    <location>
        <begin position="50"/>
        <end position="59"/>
    </location>
</feature>
<reference evidence="3 4" key="1">
    <citation type="journal article" date="2019" name="Nat. Ecol. Evol.">
        <title>Megaphylogeny resolves global patterns of mushroom evolution.</title>
        <authorList>
            <person name="Varga T."/>
            <person name="Krizsan K."/>
            <person name="Foldi C."/>
            <person name="Dima B."/>
            <person name="Sanchez-Garcia M."/>
            <person name="Sanchez-Ramirez S."/>
            <person name="Szollosi G.J."/>
            <person name="Szarkandi J.G."/>
            <person name="Papp V."/>
            <person name="Albert L."/>
            <person name="Andreopoulos W."/>
            <person name="Angelini C."/>
            <person name="Antonin V."/>
            <person name="Barry K.W."/>
            <person name="Bougher N.L."/>
            <person name="Buchanan P."/>
            <person name="Buyck B."/>
            <person name="Bense V."/>
            <person name="Catcheside P."/>
            <person name="Chovatia M."/>
            <person name="Cooper J."/>
            <person name="Damon W."/>
            <person name="Desjardin D."/>
            <person name="Finy P."/>
            <person name="Geml J."/>
            <person name="Haridas S."/>
            <person name="Hughes K."/>
            <person name="Justo A."/>
            <person name="Karasinski D."/>
            <person name="Kautmanova I."/>
            <person name="Kiss B."/>
            <person name="Kocsube S."/>
            <person name="Kotiranta H."/>
            <person name="LaButti K.M."/>
            <person name="Lechner B.E."/>
            <person name="Liimatainen K."/>
            <person name="Lipzen A."/>
            <person name="Lukacs Z."/>
            <person name="Mihaltcheva S."/>
            <person name="Morgado L.N."/>
            <person name="Niskanen T."/>
            <person name="Noordeloos M.E."/>
            <person name="Ohm R.A."/>
            <person name="Ortiz-Santana B."/>
            <person name="Ovrebo C."/>
            <person name="Racz N."/>
            <person name="Riley R."/>
            <person name="Savchenko A."/>
            <person name="Shiryaev A."/>
            <person name="Soop K."/>
            <person name="Spirin V."/>
            <person name="Szebenyi C."/>
            <person name="Tomsovsky M."/>
            <person name="Tulloss R.E."/>
            <person name="Uehling J."/>
            <person name="Grigoriev I.V."/>
            <person name="Vagvolgyi C."/>
            <person name="Papp T."/>
            <person name="Martin F.M."/>
            <person name="Miettinen O."/>
            <person name="Hibbett D.S."/>
            <person name="Nagy L.G."/>
        </authorList>
    </citation>
    <scope>NUCLEOTIDE SEQUENCE [LARGE SCALE GENOMIC DNA]</scope>
    <source>
        <strain evidence="3 4">FP101781</strain>
    </source>
</reference>
<feature type="region of interest" description="Disordered" evidence="2">
    <location>
        <begin position="1"/>
        <end position="78"/>
    </location>
</feature>
<keyword evidence="4" id="KW-1185">Reference proteome</keyword>
<name>A0A4Y7TWK6_COPMI</name>
<dbReference type="EMBL" id="QPFP01000003">
    <property type="protein sequence ID" value="TEB37949.1"/>
    <property type="molecule type" value="Genomic_DNA"/>
</dbReference>
<gene>
    <name evidence="3" type="ORF">FA13DRAFT_1809294</name>
</gene>
<comment type="caution">
    <text evidence="3">The sequence shown here is derived from an EMBL/GenBank/DDBJ whole genome shotgun (WGS) entry which is preliminary data.</text>
</comment>
<organism evidence="3 4">
    <name type="scientific">Coprinellus micaceus</name>
    <name type="common">Glistening ink-cap mushroom</name>
    <name type="synonym">Coprinus micaceus</name>
    <dbReference type="NCBI Taxonomy" id="71717"/>
    <lineage>
        <taxon>Eukaryota</taxon>
        <taxon>Fungi</taxon>
        <taxon>Dikarya</taxon>
        <taxon>Basidiomycota</taxon>
        <taxon>Agaricomycotina</taxon>
        <taxon>Agaricomycetes</taxon>
        <taxon>Agaricomycetidae</taxon>
        <taxon>Agaricales</taxon>
        <taxon>Agaricineae</taxon>
        <taxon>Psathyrellaceae</taxon>
        <taxon>Coprinellus</taxon>
    </lineage>
</organism>
<feature type="compositionally biased region" description="Low complexity" evidence="2">
    <location>
        <begin position="28"/>
        <end position="39"/>
    </location>
</feature>
<evidence type="ECO:0000256" key="2">
    <source>
        <dbReference type="SAM" id="MobiDB-lite"/>
    </source>
</evidence>
<feature type="region of interest" description="Disordered" evidence="2">
    <location>
        <begin position="292"/>
        <end position="330"/>
    </location>
</feature>
<evidence type="ECO:0000313" key="3">
    <source>
        <dbReference type="EMBL" id="TEB37949.1"/>
    </source>
</evidence>
<proteinExistence type="predicted"/>
<evidence type="ECO:0000256" key="1">
    <source>
        <dbReference type="SAM" id="Coils"/>
    </source>
</evidence>